<comment type="caution">
    <text evidence="2">The sequence shown here is derived from an EMBL/GenBank/DDBJ whole genome shotgun (WGS) entry which is preliminary data.</text>
</comment>
<evidence type="ECO:0000256" key="1">
    <source>
        <dbReference type="SAM" id="MobiDB-lite"/>
    </source>
</evidence>
<name>A0A059KKA6_9BURK</name>
<dbReference type="eggNOG" id="ENOG502ZBWJ">
    <property type="taxonomic scope" value="Bacteria"/>
</dbReference>
<evidence type="ECO:0000313" key="3">
    <source>
        <dbReference type="Proteomes" id="UP000026714"/>
    </source>
</evidence>
<keyword evidence="3" id="KW-1185">Reference proteome</keyword>
<gene>
    <name evidence="2" type="ORF">X805_27450</name>
</gene>
<dbReference type="AlphaFoldDB" id="A0A059KKA6"/>
<evidence type="ECO:0000313" key="2">
    <source>
        <dbReference type="EMBL" id="KDB51644.1"/>
    </source>
</evidence>
<feature type="region of interest" description="Disordered" evidence="1">
    <location>
        <begin position="1"/>
        <end position="22"/>
    </location>
</feature>
<dbReference type="Proteomes" id="UP000026714">
    <property type="component" value="Unassembled WGS sequence"/>
</dbReference>
<dbReference type="STRING" id="34103.SAMN05421778_11860"/>
<feature type="region of interest" description="Disordered" evidence="1">
    <location>
        <begin position="249"/>
        <end position="278"/>
    </location>
</feature>
<dbReference type="RefSeq" id="WP_139330907.1">
    <property type="nucleotide sequence ID" value="NZ_AZRA01000071.1"/>
</dbReference>
<reference evidence="2 3" key="1">
    <citation type="journal article" date="2014" name="FEMS Microbiol. Ecol.">
        <title>Sphaerotilus natans encrusted with nanoball-shaped Fe(III) oxide minerals formed by nitrate-reducing mixotrophic Fe(II) oxidation.</title>
        <authorList>
            <person name="Park S."/>
            <person name="Kim D.H."/>
            <person name="Lee J.H."/>
            <person name="Hur H.G."/>
        </authorList>
    </citation>
    <scope>NUCLEOTIDE SEQUENCE [LARGE SCALE GENOMIC DNA]</scope>
    <source>
        <strain evidence="2 3">DSM 6575</strain>
    </source>
</reference>
<protein>
    <submittedName>
        <fullName evidence="2">Uncharacterized protein</fullName>
    </submittedName>
</protein>
<proteinExistence type="predicted"/>
<organism evidence="2 3">
    <name type="scientific">Sphaerotilus natans subsp. natans DSM 6575</name>
    <dbReference type="NCBI Taxonomy" id="1286631"/>
    <lineage>
        <taxon>Bacteria</taxon>
        <taxon>Pseudomonadati</taxon>
        <taxon>Pseudomonadota</taxon>
        <taxon>Betaproteobacteria</taxon>
        <taxon>Burkholderiales</taxon>
        <taxon>Sphaerotilaceae</taxon>
        <taxon>Sphaerotilus</taxon>
    </lineage>
</organism>
<accession>A0A059KKA6</accession>
<dbReference type="EMBL" id="AZRA01000071">
    <property type="protein sequence ID" value="KDB51644.1"/>
    <property type="molecule type" value="Genomic_DNA"/>
</dbReference>
<sequence length="405" mass="43537">MFSSSGHPSSRPPVDVRDDDDLHQTQIQRSVRDYLDEPADIGRAVGNHTRELFVSCEPAEALQQQLEFLRPSYIVLHDIASRGARRMLHAVAAAAGQPVERLHVRRQSYGTTLAGIDHVDCPGSQGRRVRLYSTDIDADSPTRAALTRVLLSRATLAVVLVGDLPPHALGDALQPLRELLFHPQWQCRHLQLMPLAAGSHAAMTGLIAGLGLGSGLDCRLSTPVSRPAEAWTLLGERWNQIEHARRPDGTGVLLSPFPPASASSAPQPMPPTGADRPALAAQATPMERFVLELHALSGVQAACVFDIATSRVIAHAGSVARGPDLARRGSLLLAAGNSTRRQLQIPGQADEVLVMGGTEALGVRTLLSQPGLAMHLVYSPTRTSWMQLRPRLMALDAALPRAPVI</sequence>